<keyword evidence="1" id="KW-0472">Membrane</keyword>
<evidence type="ECO:0000256" key="3">
    <source>
        <dbReference type="SAM" id="SignalP"/>
    </source>
</evidence>
<protein>
    <recommendedName>
        <fullName evidence="4">TonB-dependent receptor plug domain-containing protein</fullName>
    </recommendedName>
</protein>
<dbReference type="Gene3D" id="2.170.130.10">
    <property type="entry name" value="TonB-dependent receptor, plug domain"/>
    <property type="match status" value="1"/>
</dbReference>
<comment type="subcellular location">
    <subcellularLocation>
        <location evidence="1">Cell outer membrane</location>
        <topology evidence="1">Multi-pass membrane protein</topology>
    </subcellularLocation>
</comment>
<dbReference type="FunFam" id="2.60.40.1120:FF:000003">
    <property type="entry name" value="Outer membrane protein Omp121"/>
    <property type="match status" value="1"/>
</dbReference>
<feature type="signal peptide" evidence="3">
    <location>
        <begin position="1"/>
        <end position="36"/>
    </location>
</feature>
<dbReference type="Pfam" id="PF07715">
    <property type="entry name" value="Plug"/>
    <property type="match status" value="1"/>
</dbReference>
<comment type="similarity">
    <text evidence="1">Belongs to the TonB-dependent receptor family.</text>
</comment>
<keyword evidence="1" id="KW-1134">Transmembrane beta strand</keyword>
<dbReference type="InterPro" id="IPR039426">
    <property type="entry name" value="TonB-dep_rcpt-like"/>
</dbReference>
<dbReference type="GO" id="GO:0009279">
    <property type="term" value="C:cell outer membrane"/>
    <property type="evidence" value="ECO:0007669"/>
    <property type="project" value="UniProtKB-SubCell"/>
</dbReference>
<dbReference type="InterPro" id="IPR008969">
    <property type="entry name" value="CarboxyPept-like_regulatory"/>
</dbReference>
<dbReference type="SUPFAM" id="SSF56935">
    <property type="entry name" value="Porins"/>
    <property type="match status" value="1"/>
</dbReference>
<feature type="domain" description="TonB-dependent receptor plug" evidence="4">
    <location>
        <begin position="165"/>
        <end position="271"/>
    </location>
</feature>
<gene>
    <name evidence="5" type="ORF">KL86DYS1_30773</name>
</gene>
<dbReference type="RefSeq" id="WP_296942841.1">
    <property type="nucleotide sequence ID" value="NZ_LT599032.1"/>
</dbReference>
<evidence type="ECO:0000259" key="4">
    <source>
        <dbReference type="Pfam" id="PF07715"/>
    </source>
</evidence>
<dbReference type="InterPro" id="IPR037066">
    <property type="entry name" value="Plug_dom_sf"/>
</dbReference>
<feature type="region of interest" description="Disordered" evidence="2">
    <location>
        <begin position="43"/>
        <end position="76"/>
    </location>
</feature>
<name>A0A212JXI4_9BACT</name>
<dbReference type="PROSITE" id="PS52016">
    <property type="entry name" value="TONB_DEPENDENT_REC_3"/>
    <property type="match status" value="1"/>
</dbReference>
<proteinExistence type="inferred from homology"/>
<evidence type="ECO:0000256" key="1">
    <source>
        <dbReference type="PROSITE-ProRule" id="PRU01360"/>
    </source>
</evidence>
<keyword evidence="1" id="KW-0812">Transmembrane</keyword>
<organism evidence="5">
    <name type="scientific">uncultured Dysgonomonas sp</name>
    <dbReference type="NCBI Taxonomy" id="206096"/>
    <lineage>
        <taxon>Bacteria</taxon>
        <taxon>Pseudomonadati</taxon>
        <taxon>Bacteroidota</taxon>
        <taxon>Bacteroidia</taxon>
        <taxon>Bacteroidales</taxon>
        <taxon>Dysgonomonadaceae</taxon>
        <taxon>Dysgonomonas</taxon>
        <taxon>environmental samples</taxon>
    </lineage>
</organism>
<keyword evidence="1" id="KW-0998">Cell outer membrane</keyword>
<dbReference type="InterPro" id="IPR023996">
    <property type="entry name" value="TonB-dep_OMP_SusC/RagA"/>
</dbReference>
<keyword evidence="3" id="KW-0732">Signal</keyword>
<accession>A0A212JXI4</accession>
<dbReference type="EMBL" id="FLUM01000003">
    <property type="protein sequence ID" value="SBW04186.1"/>
    <property type="molecule type" value="Genomic_DNA"/>
</dbReference>
<dbReference type="Pfam" id="PF13715">
    <property type="entry name" value="CarbopepD_reg_2"/>
    <property type="match status" value="1"/>
</dbReference>
<feature type="compositionally biased region" description="Basic and acidic residues" evidence="2">
    <location>
        <begin position="44"/>
        <end position="55"/>
    </location>
</feature>
<dbReference type="SUPFAM" id="SSF49464">
    <property type="entry name" value="Carboxypeptidase regulatory domain-like"/>
    <property type="match status" value="1"/>
</dbReference>
<evidence type="ECO:0000256" key="2">
    <source>
        <dbReference type="SAM" id="MobiDB-lite"/>
    </source>
</evidence>
<sequence length="1068" mass="119888">MMKTTCFRKKNTQIKKTYRVLKLITLLLLVVSICSANDTFTGKGKSEWAPDKTNRAAENTADNEISDSQQKTTKKRISGTVIDEKGEPLIGVTVAVKGTTIGVVTNFDGMYVIDVPQGATLTFSYVGFVKQEIKVNGDLIINITLMEDTNSLKEVVVVGFGTQKKESIVGSISTVQPEKLRVSSSRSVSNALTGQISGIIGVQRSGEPGYDNSSFWIRGISTFAGNRSPLVLVDGIERSLNNIEPQEIESFSVLKDAAASAVYGVRGANGVILINTKRGKIGKPTVMVRSEYAMTQPVKLPEYLGAADYLQLMDDIRIENGGKAVNTDRIHKTRTGWDPELYPDVDWMDAITKDHASNFRTTIDVSGGSEKLRYSFVAAFYNENGILERDKSNEWDSSIKLQRYNVRSNVDMDLTPTTLLRFNIGGYMQDRNYPPESIDKIFSEAFVNPPFVHPTRYSTGEIPRIMERTNPWALATQQGYERGSQSKIESLFSIDQDLKMILPGLRIKGIFSFDKYNTTSVKRNKTPYYHNPASGRDDDGNLTLTLLSGEGQDFLQYSQDSEWGDKSNYLEGNISYSQTFKKHAVDAMFMYNQRNYDNGDKLPFRNQGIAGRLSYIYNSRYVGEFNFGYNGSENFAKGKRYGFFPSMALGWIISEEAFMSSINKTMTKLKLRASIGKAGNDRLDGRRFAYLSTIGWYEKAYSWGSNKEVSRDGRQEGEIGVSAMTWETVTKTNLGLEVGLWNNVVDFQVDVFKEKRKDIFMMRRSLPSTVGIPVQPWDNYGKVDNRGVDITLNVNKSITKDLFVSLLGTFTYAKNEVVEIDEPFTVIGTNRSQTGRPVGQIYGLIAERLFIDDDFSDVENGVLKDGIPRQNFASSIRPGDIKYKDVNNDGVIDTNDNTAIGGTFDPEIVYGFGLNIKYKSLDFGFLFQGNGRTYRIIGSGSSYFIPGSGNGALGNIFDNVDSRWTPENPRQDAFYPRLQMGFNANNSQESTWWLRNMSMLRMRNIELGYTLPRHIANSVYLNNARFFVRGNNLLTFSGFKLWDPEIDTSTGAKYPMMKTFSFGFEINF</sequence>
<feature type="compositionally biased region" description="Polar residues" evidence="2">
    <location>
        <begin position="56"/>
        <end position="71"/>
    </location>
</feature>
<dbReference type="NCBIfam" id="TIGR04056">
    <property type="entry name" value="OMP_RagA_SusC"/>
    <property type="match status" value="1"/>
</dbReference>
<dbReference type="InterPro" id="IPR012910">
    <property type="entry name" value="Plug_dom"/>
</dbReference>
<evidence type="ECO:0000313" key="5">
    <source>
        <dbReference type="EMBL" id="SBW04186.1"/>
    </source>
</evidence>
<reference evidence="5" key="1">
    <citation type="submission" date="2016-04" db="EMBL/GenBank/DDBJ databases">
        <authorList>
            <person name="Evans L.H."/>
            <person name="Alamgir A."/>
            <person name="Owens N."/>
            <person name="Weber N.D."/>
            <person name="Virtaneva K."/>
            <person name="Barbian K."/>
            <person name="Babar A."/>
            <person name="Rosenke K."/>
        </authorList>
    </citation>
    <scope>NUCLEOTIDE SEQUENCE</scope>
    <source>
        <strain evidence="5">86-1</strain>
    </source>
</reference>
<dbReference type="FunFam" id="2.170.130.10:FF:000003">
    <property type="entry name" value="SusC/RagA family TonB-linked outer membrane protein"/>
    <property type="match status" value="1"/>
</dbReference>
<dbReference type="NCBIfam" id="TIGR04057">
    <property type="entry name" value="SusC_RagA_signa"/>
    <property type="match status" value="1"/>
</dbReference>
<keyword evidence="1" id="KW-0813">Transport</keyword>
<dbReference type="AlphaFoldDB" id="A0A212JXI4"/>
<feature type="chain" id="PRO_5012736075" description="TonB-dependent receptor plug domain-containing protein" evidence="3">
    <location>
        <begin position="37"/>
        <end position="1068"/>
    </location>
</feature>
<dbReference type="Gene3D" id="2.60.40.1120">
    <property type="entry name" value="Carboxypeptidase-like, regulatory domain"/>
    <property type="match status" value="1"/>
</dbReference>
<dbReference type="InterPro" id="IPR023997">
    <property type="entry name" value="TonB-dep_OMP_SusC/RagA_CS"/>
</dbReference>